<protein>
    <submittedName>
        <fullName evidence="1">Uncharacterized protein</fullName>
    </submittedName>
</protein>
<dbReference type="HOGENOM" id="CLU_2285836_0_0_10"/>
<dbReference type="AlphaFoldDB" id="E6SU19"/>
<accession>E6SU19</accession>
<gene>
    <name evidence="1" type="ordered locus">Bache_1313</name>
</gene>
<keyword evidence="2" id="KW-1185">Reference proteome</keyword>
<dbReference type="EMBL" id="CP002352">
    <property type="protein sequence ID" value="ADV43320.1"/>
    <property type="molecule type" value="Genomic_DNA"/>
</dbReference>
<evidence type="ECO:0000313" key="2">
    <source>
        <dbReference type="Proteomes" id="UP000008630"/>
    </source>
</evidence>
<dbReference type="KEGG" id="bhl:Bache_1313"/>
<proteinExistence type="predicted"/>
<sequence length="101" mass="11123">MKGGVLEEGKLLFQILLVYVFQKLHLFYGYPIEAEKPLMLRDAVVDEDGIQILHIREANQLVDIGIVAHVAFEVGMCVAPFKGGHAKHGYVQHIGLAGINA</sequence>
<reference evidence="1 2" key="2">
    <citation type="journal article" date="2011" name="Stand. Genomic Sci.">
        <title>Complete genome sequence of Bacteroides helcogenes type strain (P 36-108).</title>
        <authorList>
            <person name="Pati A."/>
            <person name="Gronow S."/>
            <person name="Zeytun A."/>
            <person name="Lapidus A."/>
            <person name="Nolan M."/>
            <person name="Hammon N."/>
            <person name="Deshpande S."/>
            <person name="Cheng J.F."/>
            <person name="Tapia R."/>
            <person name="Han C."/>
            <person name="Goodwin L."/>
            <person name="Pitluck S."/>
            <person name="Liolios K."/>
            <person name="Pagani I."/>
            <person name="Ivanova N."/>
            <person name="Mavromatis K."/>
            <person name="Chen A."/>
            <person name="Palaniappan K."/>
            <person name="Land M."/>
            <person name="Hauser L."/>
            <person name="Chang Y.J."/>
            <person name="Jeffries C.D."/>
            <person name="Detter J.C."/>
            <person name="Brambilla E."/>
            <person name="Rohde M."/>
            <person name="Goker M."/>
            <person name="Woyke T."/>
            <person name="Bristow J."/>
            <person name="Eisen J.A."/>
            <person name="Markowitz V."/>
            <person name="Hugenholtz P."/>
            <person name="Kyrpides N.C."/>
            <person name="Klenk H.P."/>
            <person name="Lucas S."/>
        </authorList>
    </citation>
    <scope>NUCLEOTIDE SEQUENCE [LARGE SCALE GENOMIC DNA]</scope>
    <source>
        <strain evidence="2">ATCC 35417 / DSM 20613 / JCM 6297 / CCUG 15421 / P 36-108</strain>
    </source>
</reference>
<reference key="1">
    <citation type="submission" date="2010-11" db="EMBL/GenBank/DDBJ databases">
        <title>The complete genome of Bacteroides helcogenes P 36-108.</title>
        <authorList>
            <consortium name="US DOE Joint Genome Institute (JGI-PGF)"/>
            <person name="Lucas S."/>
            <person name="Copeland A."/>
            <person name="Lapidus A."/>
            <person name="Bruce D."/>
            <person name="Goodwin L."/>
            <person name="Pitluck S."/>
            <person name="Kyrpides N."/>
            <person name="Mavromatis K."/>
            <person name="Ivanova N."/>
            <person name="Zeytun A."/>
            <person name="Brettin T."/>
            <person name="Detter J.C."/>
            <person name="Tapia R."/>
            <person name="Han C."/>
            <person name="Land M."/>
            <person name="Hauser L."/>
            <person name="Markowitz V."/>
            <person name="Cheng J.-F."/>
            <person name="Hugenholtz P."/>
            <person name="Woyke T."/>
            <person name="Wu D."/>
            <person name="Gronow S."/>
            <person name="Wellnitz S."/>
            <person name="Brambilla E."/>
            <person name="Klenk H.-P."/>
            <person name="Eisen J.A."/>
        </authorList>
    </citation>
    <scope>NUCLEOTIDE SEQUENCE</scope>
    <source>
        <strain>P 36-108</strain>
    </source>
</reference>
<dbReference type="Proteomes" id="UP000008630">
    <property type="component" value="Chromosome"/>
</dbReference>
<dbReference type="STRING" id="693979.Bache_1313"/>
<name>E6SU19_BACT6</name>
<organism evidence="1 2">
    <name type="scientific">Bacteroides helcogenes (strain ATCC 35417 / DSM 20613 / JCM 6297 / CCUG 15421 / P 36-108)</name>
    <dbReference type="NCBI Taxonomy" id="693979"/>
    <lineage>
        <taxon>Bacteria</taxon>
        <taxon>Pseudomonadati</taxon>
        <taxon>Bacteroidota</taxon>
        <taxon>Bacteroidia</taxon>
        <taxon>Bacteroidales</taxon>
        <taxon>Bacteroidaceae</taxon>
        <taxon>Bacteroides</taxon>
    </lineage>
</organism>
<evidence type="ECO:0000313" key="1">
    <source>
        <dbReference type="EMBL" id="ADV43320.1"/>
    </source>
</evidence>